<dbReference type="VEuPathDB" id="AmoebaDB:ACA1_099260"/>
<dbReference type="Proteomes" id="UP000011083">
    <property type="component" value="Unassembled WGS sequence"/>
</dbReference>
<dbReference type="InterPro" id="IPR027417">
    <property type="entry name" value="P-loop_NTPase"/>
</dbReference>
<feature type="compositionally biased region" description="Basic and acidic residues" evidence="1">
    <location>
        <begin position="18"/>
        <end position="29"/>
    </location>
</feature>
<name>L8H730_ACACF</name>
<evidence type="ECO:0000313" key="3">
    <source>
        <dbReference type="Proteomes" id="UP000011083"/>
    </source>
</evidence>
<evidence type="ECO:0008006" key="4">
    <source>
        <dbReference type="Google" id="ProtNLM"/>
    </source>
</evidence>
<dbReference type="GeneID" id="14921390"/>
<dbReference type="AlphaFoldDB" id="L8H730"/>
<feature type="region of interest" description="Disordered" evidence="1">
    <location>
        <begin position="1"/>
        <end position="29"/>
    </location>
</feature>
<dbReference type="OrthoDB" id="8437687at2759"/>
<evidence type="ECO:0000313" key="2">
    <source>
        <dbReference type="EMBL" id="ELR20528.1"/>
    </source>
</evidence>
<dbReference type="RefSeq" id="XP_004343659.1">
    <property type="nucleotide sequence ID" value="XM_004343609.1"/>
</dbReference>
<gene>
    <name evidence="2" type="ORF">ACA1_099260</name>
</gene>
<accession>L8H730</accession>
<sequence length="398" mass="44326">MAARSPVKPTGSPSVASKQKEAKPSLDKADGSNLDVEIIEVPDVDLSLEEWSMCAHKLKPGQNIDILVTVRNLSSRAITESLSLRVDRDAFFQSVAVRLPSSVPANGEVKVKATLRVQGGITNLNKLPANKEIMLVKECGPGKLAKLSSMFIVIPIDPFIRYLKEEFRPIRLQLWGLFGTGKSSFINSMATLYNEDPRFPNRKLTPAFSRPSGVSVTTELKQYDFNNVSLCDSWGWEEARKDLYSDLLFQLMLGGRLGREFAMDNAKTLSVLKLPNVETAPVDLVLFFITVGAVENNTYLEQMNHFIGEARKLGVPLLVLLTQIDKVDPSLRQDPYSDNPTVQDLVTQVSLKAELDESFILPVVNYTRETERTWAMDRAAFVTLYRAFQAREVAVGNA</sequence>
<reference evidence="2 3" key="1">
    <citation type="journal article" date="2013" name="Genome Biol.">
        <title>Genome of Acanthamoeba castellanii highlights extensive lateral gene transfer and early evolution of tyrosine kinase signaling.</title>
        <authorList>
            <person name="Clarke M."/>
            <person name="Lohan A.J."/>
            <person name="Liu B."/>
            <person name="Lagkouvardos I."/>
            <person name="Roy S."/>
            <person name="Zafar N."/>
            <person name="Bertelli C."/>
            <person name="Schilde C."/>
            <person name="Kianianmomeni A."/>
            <person name="Burglin T.R."/>
            <person name="Frech C."/>
            <person name="Turcotte B."/>
            <person name="Kopec K.O."/>
            <person name="Synnott J.M."/>
            <person name="Choo C."/>
            <person name="Paponov I."/>
            <person name="Finkler A."/>
            <person name="Soon Heng Tan C."/>
            <person name="Hutchins A.P."/>
            <person name="Weinmeier T."/>
            <person name="Rattei T."/>
            <person name="Chu J.S."/>
            <person name="Gimenez G."/>
            <person name="Irimia M."/>
            <person name="Rigden D.J."/>
            <person name="Fitzpatrick D.A."/>
            <person name="Lorenzo-Morales J."/>
            <person name="Bateman A."/>
            <person name="Chiu C.H."/>
            <person name="Tang P."/>
            <person name="Hegemann P."/>
            <person name="Fromm H."/>
            <person name="Raoult D."/>
            <person name="Greub G."/>
            <person name="Miranda-Saavedra D."/>
            <person name="Chen N."/>
            <person name="Nash P."/>
            <person name="Ginger M.L."/>
            <person name="Horn M."/>
            <person name="Schaap P."/>
            <person name="Caler L."/>
            <person name="Loftus B."/>
        </authorList>
    </citation>
    <scope>NUCLEOTIDE SEQUENCE [LARGE SCALE GENOMIC DNA]</scope>
    <source>
        <strain evidence="2 3">Neff</strain>
    </source>
</reference>
<evidence type="ECO:0000256" key="1">
    <source>
        <dbReference type="SAM" id="MobiDB-lite"/>
    </source>
</evidence>
<organism evidence="2 3">
    <name type="scientific">Acanthamoeba castellanii (strain ATCC 30010 / Neff)</name>
    <dbReference type="NCBI Taxonomy" id="1257118"/>
    <lineage>
        <taxon>Eukaryota</taxon>
        <taxon>Amoebozoa</taxon>
        <taxon>Discosea</taxon>
        <taxon>Longamoebia</taxon>
        <taxon>Centramoebida</taxon>
        <taxon>Acanthamoebidae</taxon>
        <taxon>Acanthamoeba</taxon>
    </lineage>
</organism>
<keyword evidence="3" id="KW-1185">Reference proteome</keyword>
<dbReference type="STRING" id="1257118.L8H730"/>
<dbReference type="SUPFAM" id="SSF52540">
    <property type="entry name" value="P-loop containing nucleoside triphosphate hydrolases"/>
    <property type="match status" value="1"/>
</dbReference>
<dbReference type="EMBL" id="KB007910">
    <property type="protein sequence ID" value="ELR20528.1"/>
    <property type="molecule type" value="Genomic_DNA"/>
</dbReference>
<dbReference type="KEGG" id="acan:ACA1_099260"/>
<protein>
    <recommendedName>
        <fullName evidence="4">G domain-containing protein</fullName>
    </recommendedName>
</protein>
<proteinExistence type="predicted"/>
<dbReference type="Gene3D" id="3.40.50.300">
    <property type="entry name" value="P-loop containing nucleotide triphosphate hydrolases"/>
    <property type="match status" value="1"/>
</dbReference>